<evidence type="ECO:0000259" key="3">
    <source>
        <dbReference type="Pfam" id="PF13023"/>
    </source>
</evidence>
<evidence type="ECO:0000313" key="5">
    <source>
        <dbReference type="Proteomes" id="UP000388235"/>
    </source>
</evidence>
<gene>
    <name evidence="4" type="ORF">GH975_11535</name>
</gene>
<organism evidence="4 5">
    <name type="scientific">Litorivicinus lipolyticus</name>
    <dbReference type="NCBI Taxonomy" id="418701"/>
    <lineage>
        <taxon>Bacteria</taxon>
        <taxon>Pseudomonadati</taxon>
        <taxon>Pseudomonadota</taxon>
        <taxon>Gammaproteobacteria</taxon>
        <taxon>Oceanospirillales</taxon>
        <taxon>Litorivicinaceae</taxon>
        <taxon>Litorivicinus</taxon>
    </lineage>
</organism>
<dbReference type="Gene3D" id="1.10.3210.10">
    <property type="entry name" value="Hypothetical protein af1432"/>
    <property type="match status" value="1"/>
</dbReference>
<name>A0A5Q2QAG8_9GAMM</name>
<keyword evidence="5" id="KW-1185">Reference proteome</keyword>
<dbReference type="KEGG" id="llp:GH975_11535"/>
<dbReference type="GO" id="GO:0002953">
    <property type="term" value="F:5'-deoxynucleotidase activity"/>
    <property type="evidence" value="ECO:0007669"/>
    <property type="project" value="InterPro"/>
</dbReference>
<dbReference type="EMBL" id="CP045871">
    <property type="protein sequence ID" value="QGG81348.1"/>
    <property type="molecule type" value="Genomic_DNA"/>
</dbReference>
<dbReference type="PANTHER" id="PTHR11845">
    <property type="entry name" value="5'-DEOXYNUCLEOTIDASE HDDC2"/>
    <property type="match status" value="1"/>
</dbReference>
<evidence type="ECO:0000256" key="2">
    <source>
        <dbReference type="ARBA" id="ARBA00022801"/>
    </source>
</evidence>
<reference evidence="4 5" key="1">
    <citation type="submission" date="2019-11" db="EMBL/GenBank/DDBJ databases">
        <authorList>
            <person name="Khan S.A."/>
            <person name="Jeon C.O."/>
            <person name="Chun B.H."/>
        </authorList>
    </citation>
    <scope>NUCLEOTIDE SEQUENCE [LARGE SCALE GENOMIC DNA]</scope>
    <source>
        <strain evidence="4 5">IMCC 1097</strain>
    </source>
</reference>
<keyword evidence="2" id="KW-0378">Hydrolase</keyword>
<keyword evidence="1" id="KW-0479">Metal-binding</keyword>
<dbReference type="OrthoDB" id="9796032at2"/>
<evidence type="ECO:0000256" key="1">
    <source>
        <dbReference type="ARBA" id="ARBA00022723"/>
    </source>
</evidence>
<dbReference type="PANTHER" id="PTHR11845:SF13">
    <property type="entry name" value="5'-DEOXYNUCLEOTIDASE HDDC2"/>
    <property type="match status" value="1"/>
</dbReference>
<feature type="domain" description="HD" evidence="3">
    <location>
        <begin position="18"/>
        <end position="170"/>
    </location>
</feature>
<dbReference type="AlphaFoldDB" id="A0A5Q2QAG8"/>
<dbReference type="Proteomes" id="UP000388235">
    <property type="component" value="Chromosome"/>
</dbReference>
<evidence type="ECO:0000313" key="4">
    <source>
        <dbReference type="EMBL" id="QGG81348.1"/>
    </source>
</evidence>
<protein>
    <submittedName>
        <fullName evidence="4">HD domain-containing protein</fullName>
    </submittedName>
</protein>
<dbReference type="InterPro" id="IPR039356">
    <property type="entry name" value="YfbR/HDDC2"/>
</dbReference>
<proteinExistence type="predicted"/>
<accession>A0A5Q2QAG8</accession>
<sequence length="198" mass="21622">MNGLPTRLGQQLQFLVEIDHLKSVVRATRNLHNGALENTAEHSWYVALMGLMLAEHANEPVDGARVAQMLLIHDLVEIDAGDHPLHGGHPPADQADKEIAAAVRIFGLLPDEQGQTLHALWHEFEAAESADARFAKAIDRFQPLMANMANGGGSWPQYDVHRAQLEHRVGGIGQGSDALWAVAQRIFDAGQAQGWIKA</sequence>
<dbReference type="SUPFAM" id="SSF109604">
    <property type="entry name" value="HD-domain/PDEase-like"/>
    <property type="match status" value="1"/>
</dbReference>
<dbReference type="Pfam" id="PF13023">
    <property type="entry name" value="HD_3"/>
    <property type="match status" value="1"/>
</dbReference>
<dbReference type="GO" id="GO:0005737">
    <property type="term" value="C:cytoplasm"/>
    <property type="evidence" value="ECO:0007669"/>
    <property type="project" value="TreeGrafter"/>
</dbReference>
<dbReference type="GO" id="GO:0046872">
    <property type="term" value="F:metal ion binding"/>
    <property type="evidence" value="ECO:0007669"/>
    <property type="project" value="UniProtKB-KW"/>
</dbReference>
<dbReference type="InterPro" id="IPR006674">
    <property type="entry name" value="HD_domain"/>
</dbReference>